<dbReference type="SUPFAM" id="SSF57783">
    <property type="entry name" value="Zinc beta-ribbon"/>
    <property type="match status" value="1"/>
</dbReference>
<feature type="compositionally biased region" description="Acidic residues" evidence="1">
    <location>
        <begin position="364"/>
        <end position="374"/>
    </location>
</feature>
<dbReference type="InterPro" id="IPR002853">
    <property type="entry name" value="TFIIE_asu"/>
</dbReference>
<dbReference type="InterPro" id="IPR024550">
    <property type="entry name" value="TFIIEa/SarR/Rpc3_HTH_dom"/>
</dbReference>
<dbReference type="PANTHER" id="PTHR13097">
    <property type="entry name" value="TRANSCRIPTION INITIATION FACTOR IIE, ALPHA SUBUNIT"/>
    <property type="match status" value="1"/>
</dbReference>
<feature type="domain" description="Transcription initiation factor IIE subunit alpha N-terminal" evidence="2">
    <location>
        <begin position="40"/>
        <end position="195"/>
    </location>
</feature>
<dbReference type="Gene3D" id="3.30.40.10">
    <property type="entry name" value="Zinc/RING finger domain, C3HC4 (zinc finger)"/>
    <property type="match status" value="1"/>
</dbReference>
<accession>A0A0M3I734</accession>
<protein>
    <submittedName>
        <fullName evidence="4">TFIIE domain-containing protein</fullName>
    </submittedName>
</protein>
<proteinExistence type="predicted"/>
<dbReference type="SMART" id="SM00531">
    <property type="entry name" value="TFIIE"/>
    <property type="match status" value="1"/>
</dbReference>
<reference evidence="4" key="1">
    <citation type="submission" date="2017-02" db="UniProtKB">
        <authorList>
            <consortium name="WormBaseParasite"/>
        </authorList>
    </citation>
    <scope>IDENTIFICATION</scope>
</reference>
<dbReference type="Gene3D" id="6.10.140.1250">
    <property type="match status" value="1"/>
</dbReference>
<evidence type="ECO:0000256" key="1">
    <source>
        <dbReference type="SAM" id="MobiDB-lite"/>
    </source>
</evidence>
<dbReference type="GO" id="GO:0006367">
    <property type="term" value="P:transcription initiation at RNA polymerase II promoter"/>
    <property type="evidence" value="ECO:0007669"/>
    <property type="project" value="InterPro"/>
</dbReference>
<dbReference type="InterPro" id="IPR039997">
    <property type="entry name" value="TFE"/>
</dbReference>
<dbReference type="InterPro" id="IPR021600">
    <property type="entry name" value="TFIIE_asu_C"/>
</dbReference>
<evidence type="ECO:0000313" key="4">
    <source>
        <dbReference type="WBParaSite" id="ALUE_0001294501-mRNA-1"/>
    </source>
</evidence>
<dbReference type="PANTHER" id="PTHR13097:SF7">
    <property type="entry name" value="GENERAL TRANSCRIPTION FACTOR IIE SUBUNIT 1"/>
    <property type="match status" value="1"/>
</dbReference>
<dbReference type="Proteomes" id="UP000036681">
    <property type="component" value="Unplaced"/>
</dbReference>
<feature type="region of interest" description="Disordered" evidence="1">
    <location>
        <begin position="347"/>
        <end position="376"/>
    </location>
</feature>
<dbReference type="AlphaFoldDB" id="A0A0M3I734"/>
<sequence length="413" mass="47787">MSDIARDERKEDEPKSSVLDELPPDLMRLGLIIAKAFYGREHYVVMEYIQKNTCIKEDDLRAIIKFDQRFLRGSWIRSELFQILVQLKVDKILKERIVSEEVDGRTRKVSYYHINYRAMLNVAKYKIDHMRQRLEVKDKDEVHKASYKCSGCNYHYDAMEMDKIFDPLSQEMRCWRCQELVEPDETTGPTDETRSSLARFNEQMAPLFAMIQNLDGFRLAPHLLEPPIKMVDNVPSEAEVERKVLRVGERAFGGHTTATRSTMYEKGITVSIEGESEVPTTEEKKAVPWLQNQLSSPTPAPVDEQVQRAFADLVDNPIEVAEEELPVATPVNNDIDSLLIEEFEQETHVAEEPEPKTVHTEENVSSEESDEEEMISVGGRRYYLDEVTPELVRQMTPAEKQAYVRITENDFDF</sequence>
<keyword evidence="3" id="KW-1185">Reference proteome</keyword>
<organism evidence="3 4">
    <name type="scientific">Ascaris lumbricoides</name>
    <name type="common">Giant roundworm</name>
    <dbReference type="NCBI Taxonomy" id="6252"/>
    <lineage>
        <taxon>Eukaryota</taxon>
        <taxon>Metazoa</taxon>
        <taxon>Ecdysozoa</taxon>
        <taxon>Nematoda</taxon>
        <taxon>Chromadorea</taxon>
        <taxon>Rhabditida</taxon>
        <taxon>Spirurina</taxon>
        <taxon>Ascaridomorpha</taxon>
        <taxon>Ascaridoidea</taxon>
        <taxon>Ascarididae</taxon>
        <taxon>Ascaris</taxon>
    </lineage>
</organism>
<dbReference type="WBParaSite" id="ALUE_0001294501-mRNA-1">
    <property type="protein sequence ID" value="ALUE_0001294501-mRNA-1"/>
    <property type="gene ID" value="ALUE_0001294501"/>
</dbReference>
<dbReference type="GO" id="GO:0005673">
    <property type="term" value="C:transcription factor TFIIE complex"/>
    <property type="evidence" value="ECO:0007669"/>
    <property type="project" value="TreeGrafter"/>
</dbReference>
<feature type="compositionally biased region" description="Basic and acidic residues" evidence="1">
    <location>
        <begin position="347"/>
        <end position="362"/>
    </location>
</feature>
<dbReference type="Pfam" id="PF02002">
    <property type="entry name" value="TFIIE_alpha"/>
    <property type="match status" value="1"/>
</dbReference>
<name>A0A0M3I734_ASCLU</name>
<evidence type="ECO:0000259" key="2">
    <source>
        <dbReference type="SMART" id="SM00531"/>
    </source>
</evidence>
<dbReference type="Pfam" id="PF11521">
    <property type="entry name" value="TFIIE-A_C"/>
    <property type="match status" value="1"/>
</dbReference>
<dbReference type="InterPro" id="IPR013083">
    <property type="entry name" value="Znf_RING/FYVE/PHD"/>
</dbReference>
<evidence type="ECO:0000313" key="3">
    <source>
        <dbReference type="Proteomes" id="UP000036681"/>
    </source>
</evidence>